<sequence>MTAGILEDVSLTYGCGFLNKIEKLTTLPTNKHNLSLSEQCALRELSMNKNLIIKPSDKGGNIVLMDRKMYVSMCMDHLNDPLCYRKLTNDPTLSYIEDLKKLLNQKLEHEIISRDEFRYILPNPNPTIATFYCLPKVHKDQQQPPGRPIVSGNGSLTENASKYIEKLLHPFVL</sequence>
<dbReference type="EMBL" id="OW240921">
    <property type="protein sequence ID" value="CAH2319227.1"/>
    <property type="molecule type" value="Genomic_DNA"/>
</dbReference>
<name>A0AAD1T4Z8_PELCU</name>
<organism evidence="1 2">
    <name type="scientific">Pelobates cultripes</name>
    <name type="common">Western spadefoot toad</name>
    <dbReference type="NCBI Taxonomy" id="61616"/>
    <lineage>
        <taxon>Eukaryota</taxon>
        <taxon>Metazoa</taxon>
        <taxon>Chordata</taxon>
        <taxon>Craniata</taxon>
        <taxon>Vertebrata</taxon>
        <taxon>Euteleostomi</taxon>
        <taxon>Amphibia</taxon>
        <taxon>Batrachia</taxon>
        <taxon>Anura</taxon>
        <taxon>Pelobatoidea</taxon>
        <taxon>Pelobatidae</taxon>
        <taxon>Pelobates</taxon>
    </lineage>
</organism>
<dbReference type="AlphaFoldDB" id="A0AAD1T4Z8"/>
<protein>
    <submittedName>
        <fullName evidence="1">Uncharacterized protein</fullName>
    </submittedName>
</protein>
<dbReference type="PANTHER" id="PTHR21301:SF12">
    <property type="match status" value="1"/>
</dbReference>
<reference evidence="1" key="1">
    <citation type="submission" date="2022-03" db="EMBL/GenBank/DDBJ databases">
        <authorList>
            <person name="Alioto T."/>
            <person name="Alioto T."/>
            <person name="Gomez Garrido J."/>
        </authorList>
    </citation>
    <scope>NUCLEOTIDE SEQUENCE</scope>
</reference>
<evidence type="ECO:0000313" key="1">
    <source>
        <dbReference type="EMBL" id="CAH2319227.1"/>
    </source>
</evidence>
<keyword evidence="2" id="KW-1185">Reference proteome</keyword>
<dbReference type="Proteomes" id="UP001295444">
    <property type="component" value="Chromosome 10"/>
</dbReference>
<accession>A0AAD1T4Z8</accession>
<gene>
    <name evidence="1" type="ORF">PECUL_23A002265</name>
</gene>
<feature type="non-terminal residue" evidence="1">
    <location>
        <position position="173"/>
    </location>
</feature>
<dbReference type="PANTHER" id="PTHR21301">
    <property type="entry name" value="REVERSE TRANSCRIPTASE"/>
    <property type="match status" value="1"/>
</dbReference>
<proteinExistence type="predicted"/>
<evidence type="ECO:0000313" key="2">
    <source>
        <dbReference type="Proteomes" id="UP001295444"/>
    </source>
</evidence>